<comment type="caution">
    <text evidence="15">The sequence shown here is derived from an EMBL/GenBank/DDBJ whole genome shotgun (WGS) entry which is preliminary data.</text>
</comment>
<keyword evidence="7" id="KW-0812">Transmembrane</keyword>
<dbReference type="InterPro" id="IPR026859">
    <property type="entry name" value="Myosin-bd"/>
</dbReference>
<evidence type="ECO:0000256" key="11">
    <source>
        <dbReference type="ARBA" id="ARBA00023136"/>
    </source>
</evidence>
<evidence type="ECO:0000256" key="3">
    <source>
        <dbReference type="ARBA" id="ARBA00004651"/>
    </source>
</evidence>
<keyword evidence="11" id="KW-0472">Membrane</keyword>
<sequence>METIIQEDSPLAAYLEGEGGEHTQWASSHEGDADSDLSSPSFAPRGKPTVPLKFRHKLPPPLQLAPARNTTVAAIHNTCSRAVNSRLGRADNAKFLERFRYVIVASQLLNMDSFLGQTGHGQSRDATGPSLDAPQLGPFTLSGAAATAALAFSFTWLIHWTRGNGTFVPGKILASVPSTAVHCGSISIRTHKAQEFDAVAAGALTLVQEVELVSRGYRLSTPLPPVSRLEDRSQTRRCTRLRKILRTSFANIIPRYIQACNLLKPLAEEMDLDKYYDVYDISDLDYSEAMLGYTEGEFDDEESVRVLKIFAARFHTIRKIFLCCLLAFDAHGGKPDFHRWGLAVDELHTLCSVTSEAEDKLRRILGEEESFPVPTTPKLPLTPGRERARAQLRKLNTLSSGIRGLQAKLHVLREESDKSLNDTEDVSELGSSLMMQYDSIGIDLKALMQEWEDGRAALAVNIDRNEKRVSSLGGMISPASSLGGLTAVEEGTADDALRALNGEGRSRSSLEMSGSEVEEVFEAIAIPRQRSKLTREERIVKMKEDRVRRESMRDRADANTKMLRELESVINLRPRPRTTPAGRITNSWVWLDGKGVLKGRLPTTLKTAFICYLKYMGATARAHKGKA</sequence>
<evidence type="ECO:0000256" key="5">
    <source>
        <dbReference type="ARBA" id="ARBA00018125"/>
    </source>
</evidence>
<keyword evidence="6" id="KW-1003">Cell membrane</keyword>
<evidence type="ECO:0000256" key="9">
    <source>
        <dbReference type="ARBA" id="ARBA00022989"/>
    </source>
</evidence>
<evidence type="ECO:0000313" key="15">
    <source>
        <dbReference type="EMBL" id="KAB8292354.1"/>
    </source>
</evidence>
<dbReference type="GO" id="GO:0005886">
    <property type="term" value="C:plasma membrane"/>
    <property type="evidence" value="ECO:0007669"/>
    <property type="project" value="UniProtKB-SubCell"/>
</dbReference>
<feature type="region of interest" description="Disordered" evidence="13">
    <location>
        <begin position="19"/>
        <end position="50"/>
    </location>
</feature>
<feature type="domain" description="Myosin-binding" evidence="14">
    <location>
        <begin position="191"/>
        <end position="409"/>
    </location>
</feature>
<proteinExistence type="inferred from homology"/>
<organism evidence="15 16">
    <name type="scientific">Monilinia laxa</name>
    <name type="common">Brown rot fungus</name>
    <name type="synonym">Sclerotinia laxa</name>
    <dbReference type="NCBI Taxonomy" id="61186"/>
    <lineage>
        <taxon>Eukaryota</taxon>
        <taxon>Fungi</taxon>
        <taxon>Dikarya</taxon>
        <taxon>Ascomycota</taxon>
        <taxon>Pezizomycotina</taxon>
        <taxon>Leotiomycetes</taxon>
        <taxon>Helotiales</taxon>
        <taxon>Sclerotiniaceae</taxon>
        <taxon>Monilinia</taxon>
    </lineage>
</organism>
<keyword evidence="8" id="KW-0965">Cell junction</keyword>
<dbReference type="EMBL" id="VIGI01000013">
    <property type="protein sequence ID" value="KAB8292354.1"/>
    <property type="molecule type" value="Genomic_DNA"/>
</dbReference>
<evidence type="ECO:0000256" key="6">
    <source>
        <dbReference type="ARBA" id="ARBA00022475"/>
    </source>
</evidence>
<gene>
    <name evidence="15" type="ORF">EYC80_008094</name>
</gene>
<dbReference type="Pfam" id="PF12632">
    <property type="entry name" value="Vezatin"/>
    <property type="match status" value="1"/>
</dbReference>
<name>A0A5N6JVK2_MONLA</name>
<protein>
    <recommendedName>
        <fullName evidence="5">Vezatin</fullName>
    </recommendedName>
</protein>
<dbReference type="GO" id="GO:0098609">
    <property type="term" value="P:cell-cell adhesion"/>
    <property type="evidence" value="ECO:0007669"/>
    <property type="project" value="InterPro"/>
</dbReference>
<dbReference type="OrthoDB" id="21151at2759"/>
<dbReference type="SMR" id="A0A5N6JVK2"/>
<dbReference type="GO" id="GO:0017022">
    <property type="term" value="F:myosin binding"/>
    <property type="evidence" value="ECO:0007669"/>
    <property type="project" value="InterPro"/>
</dbReference>
<dbReference type="GO" id="GO:0005634">
    <property type="term" value="C:nucleus"/>
    <property type="evidence" value="ECO:0007669"/>
    <property type="project" value="UniProtKB-SubCell"/>
</dbReference>
<dbReference type="AlphaFoldDB" id="A0A5N6JVK2"/>
<comment type="subcellular location">
    <subcellularLocation>
        <location evidence="2">Cell junction</location>
        <location evidence="2">Adherens junction</location>
    </subcellularLocation>
    <subcellularLocation>
        <location evidence="3">Cell membrane</location>
        <topology evidence="3">Multi-pass membrane protein</topology>
    </subcellularLocation>
    <subcellularLocation>
        <location evidence="1">Nucleus</location>
    </subcellularLocation>
</comment>
<dbReference type="InterPro" id="IPR026858">
    <property type="entry name" value="Vezatin"/>
</dbReference>
<keyword evidence="10" id="KW-0175">Coiled coil</keyword>
<evidence type="ECO:0000256" key="10">
    <source>
        <dbReference type="ARBA" id="ARBA00023054"/>
    </source>
</evidence>
<dbReference type="PANTHER" id="PTHR15989">
    <property type="entry name" value="VEZATIN"/>
    <property type="match status" value="1"/>
</dbReference>
<evidence type="ECO:0000256" key="4">
    <source>
        <dbReference type="ARBA" id="ARBA00007245"/>
    </source>
</evidence>
<evidence type="ECO:0000256" key="1">
    <source>
        <dbReference type="ARBA" id="ARBA00004123"/>
    </source>
</evidence>
<evidence type="ECO:0000256" key="2">
    <source>
        <dbReference type="ARBA" id="ARBA00004536"/>
    </source>
</evidence>
<keyword evidence="9" id="KW-1133">Transmembrane helix</keyword>
<keyword evidence="16" id="KW-1185">Reference proteome</keyword>
<evidence type="ECO:0000313" key="16">
    <source>
        <dbReference type="Proteomes" id="UP000326757"/>
    </source>
</evidence>
<evidence type="ECO:0000256" key="13">
    <source>
        <dbReference type="SAM" id="MobiDB-lite"/>
    </source>
</evidence>
<evidence type="ECO:0000256" key="12">
    <source>
        <dbReference type="ARBA" id="ARBA00023242"/>
    </source>
</evidence>
<evidence type="ECO:0000259" key="14">
    <source>
        <dbReference type="Pfam" id="PF12632"/>
    </source>
</evidence>
<reference evidence="15 16" key="1">
    <citation type="submission" date="2019-06" db="EMBL/GenBank/DDBJ databases">
        <title>Genome Sequence of the Brown Rot Fungal Pathogen Monilinia laxa.</title>
        <authorList>
            <person name="De Miccolis Angelini R.M."/>
            <person name="Landi L."/>
            <person name="Abate D."/>
            <person name="Pollastro S."/>
            <person name="Romanazzi G."/>
            <person name="Faretra F."/>
        </authorList>
    </citation>
    <scope>NUCLEOTIDE SEQUENCE [LARGE SCALE GENOMIC DNA]</scope>
    <source>
        <strain evidence="15 16">Mlax316</strain>
    </source>
</reference>
<accession>A0A5N6JVK2</accession>
<comment type="similarity">
    <text evidence="4">Belongs to the vezatin family.</text>
</comment>
<dbReference type="PANTHER" id="PTHR15989:SF5">
    <property type="entry name" value="VEZATIN"/>
    <property type="match status" value="1"/>
</dbReference>
<evidence type="ECO:0000256" key="7">
    <source>
        <dbReference type="ARBA" id="ARBA00022692"/>
    </source>
</evidence>
<dbReference type="Proteomes" id="UP000326757">
    <property type="component" value="Unassembled WGS sequence"/>
</dbReference>
<keyword evidence="12" id="KW-0539">Nucleus</keyword>
<evidence type="ECO:0000256" key="8">
    <source>
        <dbReference type="ARBA" id="ARBA00022949"/>
    </source>
</evidence>